<protein>
    <submittedName>
        <fullName evidence="3">Deoxyguanosinetriphosphate triphosphohydrolase</fullName>
    </submittedName>
</protein>
<accession>A0ABS0R3T4</accession>
<keyword evidence="1" id="KW-0378">Hydrolase</keyword>
<dbReference type="NCBIfam" id="TIGR01353">
    <property type="entry name" value="dGTP_triPase"/>
    <property type="match status" value="1"/>
</dbReference>
<gene>
    <name evidence="3" type="ORF">JBF12_00920</name>
</gene>
<dbReference type="InterPro" id="IPR026875">
    <property type="entry name" value="PHydrolase_assoc_dom"/>
</dbReference>
<dbReference type="InterPro" id="IPR050135">
    <property type="entry name" value="dGTPase-like"/>
</dbReference>
<dbReference type="InterPro" id="IPR006261">
    <property type="entry name" value="dGTPase"/>
</dbReference>
<dbReference type="InterPro" id="IPR003607">
    <property type="entry name" value="HD/PDEase_dom"/>
</dbReference>
<dbReference type="Proteomes" id="UP000638849">
    <property type="component" value="Unassembled WGS sequence"/>
</dbReference>
<dbReference type="NCBIfam" id="NF002829">
    <property type="entry name" value="PRK03007.1"/>
    <property type="match status" value="1"/>
</dbReference>
<dbReference type="SUPFAM" id="SSF109604">
    <property type="entry name" value="HD-domain/PDEase-like"/>
    <property type="match status" value="1"/>
</dbReference>
<dbReference type="PANTHER" id="PTHR11373">
    <property type="entry name" value="DEOXYNUCLEOSIDE TRIPHOSPHATE TRIPHOSPHOHYDROLASE"/>
    <property type="match status" value="1"/>
</dbReference>
<evidence type="ECO:0000313" key="3">
    <source>
        <dbReference type="EMBL" id="MBI0311619.1"/>
    </source>
</evidence>
<dbReference type="PROSITE" id="PS51831">
    <property type="entry name" value="HD"/>
    <property type="match status" value="1"/>
</dbReference>
<dbReference type="Pfam" id="PF13286">
    <property type="entry name" value="HD_assoc"/>
    <property type="match status" value="1"/>
</dbReference>
<proteinExistence type="predicted"/>
<dbReference type="SMART" id="SM00471">
    <property type="entry name" value="HDc"/>
    <property type="match status" value="1"/>
</dbReference>
<evidence type="ECO:0000313" key="4">
    <source>
        <dbReference type="Proteomes" id="UP000638849"/>
    </source>
</evidence>
<dbReference type="InterPro" id="IPR006674">
    <property type="entry name" value="HD_domain"/>
</dbReference>
<evidence type="ECO:0000259" key="2">
    <source>
        <dbReference type="PROSITE" id="PS51831"/>
    </source>
</evidence>
<dbReference type="Pfam" id="PF01966">
    <property type="entry name" value="HD"/>
    <property type="match status" value="1"/>
</dbReference>
<comment type="caution">
    <text evidence="3">The sequence shown here is derived from an EMBL/GenBank/DDBJ whole genome shotgun (WGS) entry which is preliminary data.</text>
</comment>
<organism evidence="3 4">
    <name type="scientific">Streptomyces javensis</name>
    <dbReference type="NCBI Taxonomy" id="114698"/>
    <lineage>
        <taxon>Bacteria</taxon>
        <taxon>Bacillati</taxon>
        <taxon>Actinomycetota</taxon>
        <taxon>Actinomycetes</taxon>
        <taxon>Kitasatosporales</taxon>
        <taxon>Streptomycetaceae</taxon>
        <taxon>Streptomyces</taxon>
        <taxon>Streptomyces violaceusniger group</taxon>
    </lineage>
</organism>
<dbReference type="EMBL" id="JAEEAQ010000005">
    <property type="protein sequence ID" value="MBI0311619.1"/>
    <property type="molecule type" value="Genomic_DNA"/>
</dbReference>
<dbReference type="Gene3D" id="1.10.3210.10">
    <property type="entry name" value="Hypothetical protein af1432"/>
    <property type="match status" value="1"/>
</dbReference>
<sequence>MRGGHVTPPTGYTEHDVQRWRAAETDHAGDPFVCDRARVLRSAAWRTLGGKTQCLDAAEAPAVRVRLTHSLEVADIARAIGTPLGADPLLLETAGLAHDLGHPPFGHNGERALNELAQPCGGFEANAQSMRILSRLEPGTHAAGGLNLTRAALDAACKYPWRRRPGLAKFGAYHDDLPALMWVREQSPPRRPCLEAQITDWADDIANATGDIEDALRAGLITPAQLASRSERAAVADLAAHRMTTQPQAAVEHAAADLMNLPPMTALLAGHDGTTPARAALQHLSDQLIATFTQAAVTETRRQYDGDSLTRYRAELCVPGWARAQVAWLKALILRHVIHEPARRQRRNRQRELLAELFGSTLHRAPATLDPAFAHSWTTTDDDAARVRVVIDQLASLTETEALTRHQLGRQQACPATAG</sequence>
<dbReference type="CDD" id="cd00077">
    <property type="entry name" value="HDc"/>
    <property type="match status" value="1"/>
</dbReference>
<dbReference type="PANTHER" id="PTHR11373:SF32">
    <property type="entry name" value="DEOXYGUANOSINETRIPHOSPHATE TRIPHOSPHOHYDROLASE"/>
    <property type="match status" value="1"/>
</dbReference>
<reference evidence="3 4" key="1">
    <citation type="submission" date="2020-12" db="EMBL/GenBank/DDBJ databases">
        <authorList>
            <person name="Kusuma A.B."/>
            <person name="Nouioui I."/>
            <person name="Goodfellow M."/>
        </authorList>
    </citation>
    <scope>NUCLEOTIDE SEQUENCE [LARGE SCALE GENOMIC DNA]</scope>
    <source>
        <strain evidence="3 4">DSM 41764</strain>
    </source>
</reference>
<keyword evidence="4" id="KW-1185">Reference proteome</keyword>
<evidence type="ECO:0000256" key="1">
    <source>
        <dbReference type="ARBA" id="ARBA00022801"/>
    </source>
</evidence>
<feature type="domain" description="HD" evidence="2">
    <location>
        <begin position="66"/>
        <end position="180"/>
    </location>
</feature>
<name>A0ABS0R3T4_9ACTN</name>